<proteinExistence type="predicted"/>
<dbReference type="Proteomes" id="UP001260072">
    <property type="component" value="Unassembled WGS sequence"/>
</dbReference>
<gene>
    <name evidence="1" type="ORF">RH861_07295</name>
</gene>
<evidence type="ECO:0000313" key="2">
    <source>
        <dbReference type="Proteomes" id="UP001260072"/>
    </source>
</evidence>
<reference evidence="2" key="1">
    <citation type="submission" date="2023-07" db="EMBL/GenBank/DDBJ databases">
        <title>Description of three actinobacteria isolated from air of manufacturing shop in a pharmaceutical factory.</title>
        <authorList>
            <person name="Zhang D.-F."/>
        </authorList>
    </citation>
    <scope>NUCLEOTIDE SEQUENCE [LARGE SCALE GENOMIC DNA]</scope>
    <source>
        <strain evidence="2">CCTCC AB 2011122</strain>
    </source>
</reference>
<evidence type="ECO:0000313" key="1">
    <source>
        <dbReference type="EMBL" id="MDR5691868.1"/>
    </source>
</evidence>
<name>A0ABU1FJD4_9MICO</name>
<keyword evidence="2" id="KW-1185">Reference proteome</keyword>
<sequence length="229" mass="25451">MAKFNASFGRARYVFTTSEPPAWLIDAIPGARDLHDAWQAENARGEELAREWQRSGRELAEFRTTNPLAADLERAERAHAEKQRALDAQAKRALAALRRFDEHVSANLAEVDGKALAAREALAAHAEAVEAYEVLLSALDRREQAFAAAGRPGIRDWTRTLRNPLGSKKQAEETYRRILEGFDPVAVERVAEGEEVASRAALLAQAADETEAQNRRVAAATRKREREGR</sequence>
<organism evidence="1 2">
    <name type="scientific">Agromyces indicus</name>
    <dbReference type="NCBI Taxonomy" id="758919"/>
    <lineage>
        <taxon>Bacteria</taxon>
        <taxon>Bacillati</taxon>
        <taxon>Actinomycetota</taxon>
        <taxon>Actinomycetes</taxon>
        <taxon>Micrococcales</taxon>
        <taxon>Microbacteriaceae</taxon>
        <taxon>Agromyces</taxon>
    </lineage>
</organism>
<comment type="caution">
    <text evidence="1">The sequence shown here is derived from an EMBL/GenBank/DDBJ whole genome shotgun (WGS) entry which is preliminary data.</text>
</comment>
<protein>
    <submittedName>
        <fullName evidence="1">Uncharacterized protein</fullName>
    </submittedName>
</protein>
<accession>A0ABU1FJD4</accession>
<dbReference type="RefSeq" id="WP_310520453.1">
    <property type="nucleotide sequence ID" value="NZ_BAABBS010000002.1"/>
</dbReference>
<dbReference type="EMBL" id="JAVKGS010000002">
    <property type="protein sequence ID" value="MDR5691868.1"/>
    <property type="molecule type" value="Genomic_DNA"/>
</dbReference>